<dbReference type="CDD" id="cd06263">
    <property type="entry name" value="MAM"/>
    <property type="match status" value="4"/>
</dbReference>
<name>A0A1S3KFQ7_LINAN</name>
<dbReference type="OrthoDB" id="6107927at2759"/>
<dbReference type="PRINTS" id="PR00258">
    <property type="entry name" value="SPERACTRCPTR"/>
</dbReference>
<organism evidence="15 16">
    <name type="scientific">Lingula anatina</name>
    <name type="common">Brachiopod</name>
    <name type="synonym">Lingula unguis</name>
    <dbReference type="NCBI Taxonomy" id="7574"/>
    <lineage>
        <taxon>Eukaryota</taxon>
        <taxon>Metazoa</taxon>
        <taxon>Spiralia</taxon>
        <taxon>Lophotrochozoa</taxon>
        <taxon>Brachiopoda</taxon>
        <taxon>Linguliformea</taxon>
        <taxon>Lingulata</taxon>
        <taxon>Lingulida</taxon>
        <taxon>Linguloidea</taxon>
        <taxon>Lingulidae</taxon>
        <taxon>Lingula</taxon>
    </lineage>
</organism>
<dbReference type="FunFam" id="3.10.250.10:FF:000001">
    <property type="entry name" value="Lysyl oxidase 4 isoform X1"/>
    <property type="match status" value="1"/>
</dbReference>
<evidence type="ECO:0000256" key="1">
    <source>
        <dbReference type="ARBA" id="ARBA00004167"/>
    </source>
</evidence>
<dbReference type="GO" id="GO:0008061">
    <property type="term" value="F:chitin binding"/>
    <property type="evidence" value="ECO:0007669"/>
    <property type="project" value="InterPro"/>
</dbReference>
<dbReference type="SUPFAM" id="SSF49899">
    <property type="entry name" value="Concanavalin A-like lectins/glucanases"/>
    <property type="match status" value="4"/>
</dbReference>
<dbReference type="InterPro" id="IPR036772">
    <property type="entry name" value="SRCR-like_dom_sf"/>
</dbReference>
<evidence type="ECO:0000259" key="11">
    <source>
        <dbReference type="PROSITE" id="PS50041"/>
    </source>
</evidence>
<evidence type="ECO:0000256" key="8">
    <source>
        <dbReference type="ARBA" id="ARBA00023180"/>
    </source>
</evidence>
<dbReference type="InterPro" id="IPR016187">
    <property type="entry name" value="CTDL_fold"/>
</dbReference>
<feature type="domain" description="MAM" evidence="12">
    <location>
        <begin position="1226"/>
        <end position="1399"/>
    </location>
</feature>
<comment type="subcellular location">
    <subcellularLocation>
        <location evidence="1">Membrane</location>
        <topology evidence="1">Single-pass membrane protein</topology>
    </subcellularLocation>
</comment>
<dbReference type="SMART" id="SM00202">
    <property type="entry name" value="SR"/>
    <property type="match status" value="6"/>
</dbReference>
<dbReference type="Pfam" id="PF26060">
    <property type="entry name" value="TGFBR3_N"/>
    <property type="match status" value="1"/>
</dbReference>
<evidence type="ECO:0000256" key="6">
    <source>
        <dbReference type="ARBA" id="ARBA00023136"/>
    </source>
</evidence>
<evidence type="ECO:0000256" key="5">
    <source>
        <dbReference type="ARBA" id="ARBA00022989"/>
    </source>
</evidence>
<dbReference type="InterPro" id="IPR001190">
    <property type="entry name" value="SRCR"/>
</dbReference>
<keyword evidence="3" id="KW-0732">Signal</keyword>
<dbReference type="PROSITE" id="PS00615">
    <property type="entry name" value="C_TYPE_LECTIN_1"/>
    <property type="match status" value="1"/>
</dbReference>
<dbReference type="Gene3D" id="2.60.120.200">
    <property type="match status" value="4"/>
</dbReference>
<dbReference type="PROSITE" id="PS50287">
    <property type="entry name" value="SRCR_2"/>
    <property type="match status" value="6"/>
</dbReference>
<dbReference type="Pfam" id="PF00059">
    <property type="entry name" value="Lectin_C"/>
    <property type="match status" value="1"/>
</dbReference>
<feature type="domain" description="C-type lectin" evidence="11">
    <location>
        <begin position="1763"/>
        <end position="1884"/>
    </location>
</feature>
<feature type="disulfide bond" evidence="9">
    <location>
        <begin position="909"/>
        <end position="919"/>
    </location>
</feature>
<feature type="disulfide bond" evidence="9">
    <location>
        <begin position="865"/>
        <end position="929"/>
    </location>
</feature>
<dbReference type="SMART" id="SM00034">
    <property type="entry name" value="CLECT"/>
    <property type="match status" value="1"/>
</dbReference>
<dbReference type="InParanoid" id="A0A1S3KFQ7"/>
<feature type="domain" description="Chitin-binding type-2" evidence="14">
    <location>
        <begin position="1684"/>
        <end position="1744"/>
    </location>
</feature>
<feature type="domain" description="SRCR" evidence="13">
    <location>
        <begin position="559"/>
        <end position="661"/>
    </location>
</feature>
<evidence type="ECO:0000256" key="10">
    <source>
        <dbReference type="SAM" id="Phobius"/>
    </source>
</evidence>
<gene>
    <name evidence="16" type="primary">LOC106181287</name>
</gene>
<feature type="domain" description="MAM" evidence="12">
    <location>
        <begin position="670"/>
        <end position="823"/>
    </location>
</feature>
<evidence type="ECO:0000313" key="15">
    <source>
        <dbReference type="Proteomes" id="UP000085678"/>
    </source>
</evidence>
<dbReference type="Gene3D" id="3.10.100.10">
    <property type="entry name" value="Mannose-Binding Protein A, subunit A"/>
    <property type="match status" value="1"/>
</dbReference>
<feature type="domain" description="MAM" evidence="12">
    <location>
        <begin position="947"/>
        <end position="1108"/>
    </location>
</feature>
<feature type="disulfide bond" evidence="9">
    <location>
        <begin position="1592"/>
        <end position="1656"/>
    </location>
</feature>
<dbReference type="Gene3D" id="2.170.140.10">
    <property type="entry name" value="Chitin binding domain"/>
    <property type="match status" value="1"/>
</dbReference>
<evidence type="ECO:0000259" key="12">
    <source>
        <dbReference type="PROSITE" id="PS50060"/>
    </source>
</evidence>
<evidence type="ECO:0000256" key="9">
    <source>
        <dbReference type="PROSITE-ProRule" id="PRU00196"/>
    </source>
</evidence>
<dbReference type="SMART" id="SM00137">
    <property type="entry name" value="MAM"/>
    <property type="match status" value="4"/>
</dbReference>
<feature type="disulfide bond" evidence="9">
    <location>
        <begin position="356"/>
        <end position="417"/>
    </location>
</feature>
<dbReference type="Gene3D" id="3.10.250.10">
    <property type="entry name" value="SRCR-like domain"/>
    <property type="match status" value="6"/>
</dbReference>
<dbReference type="GO" id="GO:0016020">
    <property type="term" value="C:membrane"/>
    <property type="evidence" value="ECO:0007669"/>
    <property type="project" value="UniProtKB-SubCell"/>
</dbReference>
<dbReference type="GeneID" id="106181287"/>
<dbReference type="FunFam" id="3.10.250.10:FF:000011">
    <property type="entry name" value="Scavenger receptor class A member 5"/>
    <property type="match status" value="2"/>
</dbReference>
<dbReference type="InterPro" id="IPR036508">
    <property type="entry name" value="Chitin-bd_dom_sf"/>
</dbReference>
<comment type="caution">
    <text evidence="9">Lacks conserved residue(s) required for the propagation of feature annotation.</text>
</comment>
<dbReference type="Pfam" id="PF00530">
    <property type="entry name" value="SRCR"/>
    <property type="match status" value="6"/>
</dbReference>
<evidence type="ECO:0000256" key="4">
    <source>
        <dbReference type="ARBA" id="ARBA00022737"/>
    </source>
</evidence>
<dbReference type="SUPFAM" id="SSF56487">
    <property type="entry name" value="SRCR-like"/>
    <property type="match status" value="6"/>
</dbReference>
<dbReference type="PANTHER" id="PTHR45817">
    <property type="entry name" value="LYSYL OXIDASE-LIKE-RELATED"/>
    <property type="match status" value="1"/>
</dbReference>
<evidence type="ECO:0000313" key="16">
    <source>
        <dbReference type="RefSeq" id="XP_013421066.1"/>
    </source>
</evidence>
<feature type="domain" description="SRCR" evidence="13">
    <location>
        <begin position="1567"/>
        <end position="1667"/>
    </location>
</feature>
<feature type="domain" description="SRCR" evidence="13">
    <location>
        <begin position="438"/>
        <end position="540"/>
    </location>
</feature>
<dbReference type="KEGG" id="lak:106181287"/>
<proteinExistence type="predicted"/>
<evidence type="ECO:0000256" key="3">
    <source>
        <dbReference type="ARBA" id="ARBA00022729"/>
    </source>
</evidence>
<feature type="disulfide bond" evidence="9">
    <location>
        <begin position="507"/>
        <end position="517"/>
    </location>
</feature>
<keyword evidence="8" id="KW-0325">Glycoprotein</keyword>
<dbReference type="PROSITE" id="PS50041">
    <property type="entry name" value="C_TYPE_LECTIN_2"/>
    <property type="match status" value="1"/>
</dbReference>
<feature type="disulfide bond" evidence="9">
    <location>
        <begin position="1152"/>
        <end position="1213"/>
    </location>
</feature>
<dbReference type="PROSITE" id="PS50940">
    <property type="entry name" value="CHIT_BIND_II"/>
    <property type="match status" value="1"/>
</dbReference>
<dbReference type="RefSeq" id="XP_013421066.1">
    <property type="nucleotide sequence ID" value="XM_013565612.1"/>
</dbReference>
<dbReference type="InterPro" id="IPR000998">
    <property type="entry name" value="MAM_dom"/>
</dbReference>
<dbReference type="Pfam" id="PF01607">
    <property type="entry name" value="CBM_14"/>
    <property type="match status" value="1"/>
</dbReference>
<evidence type="ECO:0000256" key="7">
    <source>
        <dbReference type="ARBA" id="ARBA00023157"/>
    </source>
</evidence>
<evidence type="ECO:0000259" key="14">
    <source>
        <dbReference type="PROSITE" id="PS50940"/>
    </source>
</evidence>
<dbReference type="InterPro" id="IPR018378">
    <property type="entry name" value="C-type_lectin_CS"/>
</dbReference>
<feature type="domain" description="MAM" evidence="12">
    <location>
        <begin position="1395"/>
        <end position="1547"/>
    </location>
</feature>
<dbReference type="STRING" id="7574.A0A1S3KFQ7"/>
<keyword evidence="2 10" id="KW-0812">Transmembrane</keyword>
<evidence type="ECO:0000259" key="13">
    <source>
        <dbReference type="PROSITE" id="PS50287"/>
    </source>
</evidence>
<feature type="disulfide bond" evidence="9">
    <location>
        <begin position="1605"/>
        <end position="1666"/>
    </location>
</feature>
<dbReference type="InterPro" id="IPR013320">
    <property type="entry name" value="ConA-like_dom_sf"/>
</dbReference>
<dbReference type="SUPFAM" id="SSF57625">
    <property type="entry name" value="Invertebrate chitin-binding proteins"/>
    <property type="match status" value="1"/>
</dbReference>
<dbReference type="InterPro" id="IPR001304">
    <property type="entry name" value="C-type_lectin-like"/>
</dbReference>
<dbReference type="PROSITE" id="PS00420">
    <property type="entry name" value="SRCR_1"/>
    <property type="match status" value="3"/>
</dbReference>
<feature type="disulfide bond" evidence="9">
    <location>
        <begin position="1139"/>
        <end position="1203"/>
    </location>
</feature>
<feature type="domain" description="SRCR" evidence="13">
    <location>
        <begin position="840"/>
        <end position="940"/>
    </location>
</feature>
<keyword evidence="4" id="KW-0677">Repeat</keyword>
<feature type="disulfide bond" evidence="9">
    <location>
        <begin position="878"/>
        <end position="939"/>
    </location>
</feature>
<reference evidence="16" key="1">
    <citation type="submission" date="2025-08" db="UniProtKB">
        <authorList>
            <consortium name="RefSeq"/>
        </authorList>
    </citation>
    <scope>IDENTIFICATION</scope>
    <source>
        <tissue evidence="16">Gonads</tissue>
    </source>
</reference>
<feature type="domain" description="SRCR" evidence="13">
    <location>
        <begin position="1114"/>
        <end position="1214"/>
    </location>
</feature>
<dbReference type="GO" id="GO:0005615">
    <property type="term" value="C:extracellular space"/>
    <property type="evidence" value="ECO:0007669"/>
    <property type="project" value="TreeGrafter"/>
</dbReference>
<keyword evidence="5 10" id="KW-1133">Transmembrane helix</keyword>
<accession>A0A1S3KFQ7</accession>
<dbReference type="PRINTS" id="PR01504">
    <property type="entry name" value="PNCREATITSAP"/>
</dbReference>
<feature type="disulfide bond" evidence="9">
    <location>
        <begin position="1183"/>
        <end position="1193"/>
    </location>
</feature>
<dbReference type="PANTHER" id="PTHR45817:SF4">
    <property type="entry name" value="LYSYL OXIDASE-LIKE-RELATED"/>
    <property type="match status" value="1"/>
</dbReference>
<keyword evidence="6 10" id="KW-0472">Membrane</keyword>
<dbReference type="Proteomes" id="UP000085678">
    <property type="component" value="Unplaced"/>
</dbReference>
<feature type="disulfide bond" evidence="9">
    <location>
        <begin position="629"/>
        <end position="639"/>
    </location>
</feature>
<dbReference type="FunFam" id="3.10.250.10:FF:000016">
    <property type="entry name" value="Scavenger receptor cysteine-rich protein type 12"/>
    <property type="match status" value="3"/>
</dbReference>
<dbReference type="InterPro" id="IPR016186">
    <property type="entry name" value="C-type_lectin-like/link_sf"/>
</dbReference>
<dbReference type="PROSITE" id="PS50060">
    <property type="entry name" value="MAM_2"/>
    <property type="match status" value="4"/>
</dbReference>
<feature type="disulfide bond" evidence="9">
    <location>
        <begin position="343"/>
        <end position="407"/>
    </location>
</feature>
<keyword evidence="15" id="KW-1185">Reference proteome</keyword>
<feature type="transmembrane region" description="Helical" evidence="10">
    <location>
        <begin position="77"/>
        <end position="100"/>
    </location>
</feature>
<evidence type="ECO:0000256" key="2">
    <source>
        <dbReference type="ARBA" id="ARBA00022692"/>
    </source>
</evidence>
<dbReference type="InterPro" id="IPR058899">
    <property type="entry name" value="TGFBR3/Endoglin-like_N"/>
</dbReference>
<feature type="disulfide bond" evidence="9">
    <location>
        <begin position="387"/>
        <end position="397"/>
    </location>
</feature>
<sequence length="1885" mass="208195">MELNQLHSMRELESNVDEPGKDINGIYPNANIDPSIDACPKVGRYSTLSDDSVDTHSFNERVTRTHYHKTRRRFKQVCLITTVAIAVILSVAAIVVIVLFTTGPIQREKATAPQALKSDLDESRVGSCHVENIGIADASAVPYRRGSVVSFNNIYGCSRRNQNLHYEIHVLGVTSSVSSDVSIDVILNKRGPLTGDLMVVLLSNTNTNWTLQKTDALSQEITLVYCRRDSVITKQKLVQRVPYFCSKDGDFAVDVVSNIISNINSRYGEITSYTYTQQCEKWVLYFGEAQQAATTEKPEKEMTTQALGVLENANISNVRLADSWDTSSGHVQVYIQQKWYYLCNRLFSPNDGTVICKTLGFGDRASVHVGSYFSTPVVPPLNLGLHCTGNESSVYQCLYKENLSSPCSVNELTSLTCTPELTTTTEPSKSNIRNVSGVRLADGTVKNIGHVQLLIGDNWYYLCNDRFEVADAKVICRTLGMGNQARIRRVIQYSAVDSVPMSVELHCEGTESDVRNCPYQAWSPFRQSCDKKNIVFMECVQATTTVQPTIPSLSQISDVRLVNGSTRYEGNVQVRYGPHWRYVCDYSWGVEDGNVVCQQLGFGPASQVNFNSYFGSPPDDSTADISLSCSGTEKSVGECRYSTMFERSFCSNTDVAGLSCHVEEVLSDGFNCTFDRGMCGIKLDLTSSYKWGRGSGGTPTAKTGPSADHTTGTGYYAFYESSVGYSGISAKMTTPTILVNSSNSTPVYNVSFWYHMHGKGMGTLRVKQKDNYESVIWLRSGPQGDAWLHEELHIMAEENFSIVFEYVRGSSFLADVAVDDIYINQIFNAVNVTVPDRAEVRLVGGSTRREGRVEVFYMGHWGTICDDGFTMSAARLVCRLVGFSDAVHFKGRAHYGRGTDQIWLSNLNCNGSEISIDECLHGGWGTHSCSHREDVGVLCRDPGNEIIECSFEGGLCNFTQEATDDADWVLHTGATPTSGTGPSSDHTLQNSQGYYVYLEATTISVNSSARLVSPLIDVNATRDYNISFWFHMQGSDMGRLRVIVSQNNTNKTHFDLPKEGASRWLFYSFNVTVYSPFQVIFEGIRGSGVRSDIALDDIAISPSNFSGLQSDVSLRLSEGFEDWEGRVEIYYKGVWGTVCDDEWDIDDANVVCRALGYSGAEAAYKAAAFGGGTGRIWLDNVMCLGFEPSLEYCGHNGWGVENCGHSEDAGVSCTVPDITISAKPNVSCDFDGNFTNLCGLADKSNTEFSWLQGSGSTPSIGTGPPSDHTKGSISNQGYYMYTDGTKGSSGDSAKLVAPTIQNTSDVYDIAFWYHMHGSNIDKMNVYVNTKANTKVILWEKQGDQGMEWHYGKATLWTNGSFKVVFEAIRGDGYKCDIALDDIYIGPSTVPVITNLTCTFEDGFCGLIYDIDEHMMWTLRQGRTPSVATGPSTDHTLFNSLGHYIYIESSQTGAKQGHSAILKTARLRGGQSYAVSFWYHMFGQDIGSLAVYTEGLDQVVDWNASGNHGDIWQHGRMVVNASNDFQLVFKASRGESYKSDIALDDITIQPFSGSLPPFTTPAPLNVQVRLAGGLYEHEGRVEVNYRDVWGTICDDSWDVKDGKVVCKMLGYSDAAAVYKGAHFGAGLGAIWLDDLQCNGNESSLLYCQHAGWGHENCDHTEDASVRCSLAETTTTAATTTLSVNTSWCLPNGTVRAKPHPTSCREFLFCSRSGNVVVTPCIAGDLFHPERGICVREEHMAQRCYSDGRRKTGVPIQCPDGWVEFQARCYKYFDAVSNYDRALNTCATFNGSLVSILSQDEQGFLESMLSNYTGPPTFIYIGLDDIAVDRDWRWTDGSVVQYTNWDVRSGQPTKLDIGEDCATIAPHILYLWYDRQCTLEYPFICKI</sequence>
<dbReference type="CDD" id="cd00037">
    <property type="entry name" value="CLECT"/>
    <property type="match status" value="1"/>
</dbReference>
<dbReference type="SUPFAM" id="SSF56436">
    <property type="entry name" value="C-type lectin-like"/>
    <property type="match status" value="1"/>
</dbReference>
<feature type="domain" description="SRCR" evidence="13">
    <location>
        <begin position="318"/>
        <end position="418"/>
    </location>
</feature>
<dbReference type="InterPro" id="IPR050912">
    <property type="entry name" value="LOX-like_protein"/>
</dbReference>
<keyword evidence="7 9" id="KW-1015">Disulfide bond</keyword>
<dbReference type="InterPro" id="IPR002557">
    <property type="entry name" value="Chitin-bd_dom"/>
</dbReference>
<dbReference type="GO" id="GO:0004720">
    <property type="term" value="F:protein-lysine 6-oxidase activity"/>
    <property type="evidence" value="ECO:0007669"/>
    <property type="project" value="TreeGrafter"/>
</dbReference>
<dbReference type="Pfam" id="PF00629">
    <property type="entry name" value="MAM"/>
    <property type="match status" value="4"/>
</dbReference>
<protein>
    <submittedName>
        <fullName evidence="16">Deleted in malignant brain tumors 1 protein isoform X1</fullName>
    </submittedName>
</protein>
<feature type="disulfide bond" evidence="9">
    <location>
        <begin position="1636"/>
        <end position="1646"/>
    </location>
</feature>